<comment type="caution">
    <text evidence="2">The sequence shown here is derived from an EMBL/GenBank/DDBJ whole genome shotgun (WGS) entry which is preliminary data.</text>
</comment>
<dbReference type="PROSITE" id="PS51257">
    <property type="entry name" value="PROKAR_LIPOPROTEIN"/>
    <property type="match status" value="1"/>
</dbReference>
<keyword evidence="3" id="KW-1185">Reference proteome</keyword>
<dbReference type="Proteomes" id="UP001499915">
    <property type="component" value="Unassembled WGS sequence"/>
</dbReference>
<evidence type="ECO:0000256" key="1">
    <source>
        <dbReference type="SAM" id="SignalP"/>
    </source>
</evidence>
<evidence type="ECO:0000313" key="3">
    <source>
        <dbReference type="Proteomes" id="UP001499915"/>
    </source>
</evidence>
<dbReference type="InterPro" id="IPR021431">
    <property type="entry name" value="DUF3080"/>
</dbReference>
<feature type="signal peptide" evidence="1">
    <location>
        <begin position="1"/>
        <end position="17"/>
    </location>
</feature>
<proteinExistence type="predicted"/>
<evidence type="ECO:0000313" key="2">
    <source>
        <dbReference type="EMBL" id="GAA0683903.1"/>
    </source>
</evidence>
<keyword evidence="1" id="KW-0732">Signal</keyword>
<organism evidence="2 3">
    <name type="scientific">Marinobacterium maritimum</name>
    <dbReference type="NCBI Taxonomy" id="500162"/>
    <lineage>
        <taxon>Bacteria</taxon>
        <taxon>Pseudomonadati</taxon>
        <taxon>Pseudomonadota</taxon>
        <taxon>Gammaproteobacteria</taxon>
        <taxon>Oceanospirillales</taxon>
        <taxon>Oceanospirillaceae</taxon>
        <taxon>Marinobacterium</taxon>
    </lineage>
</organism>
<dbReference type="Pfam" id="PF11279">
    <property type="entry name" value="DUF3080"/>
    <property type="match status" value="1"/>
</dbReference>
<sequence>MRSILLILTFLLSGCSAAPPEERLHDYAYRVGNAIEYKYQLKFDRTAPAFPPKRQRSLQVDEIREGLIDVLDLRRCGLLELIGERNSSLGKLAPPSQRLIYETRFLPRLRQCIIELEQSGQADADTQTLLSRLHQIEQIKRRNYARVISNAIFNSDEISRHFALQAQPLDNTAPELVNRLIPALTHFEHLAQLAQQSQWPAPEWIMQLEQDYEALYRSDFGADWLRSLLLLTQTLEQTAEAIEARLARRPICFNRKPTPQANIIRNVFQRYYAGQLQPWMSAIDRSGQTWRRQWISLIELLPTSDKIEAYITQVFGEQRGSLWLDYIEARSRHTHAWQQLLSQCGMMPGDNDEG</sequence>
<name>A0ABN1I2T5_9GAMM</name>
<dbReference type="EMBL" id="BAAAET010000001">
    <property type="protein sequence ID" value="GAA0683903.1"/>
    <property type="molecule type" value="Genomic_DNA"/>
</dbReference>
<accession>A0ABN1I2T5</accession>
<gene>
    <name evidence="2" type="ORF">GCM10009104_06420</name>
</gene>
<reference evidence="2 3" key="1">
    <citation type="journal article" date="2019" name="Int. J. Syst. Evol. Microbiol.">
        <title>The Global Catalogue of Microorganisms (GCM) 10K type strain sequencing project: providing services to taxonomists for standard genome sequencing and annotation.</title>
        <authorList>
            <consortium name="The Broad Institute Genomics Platform"/>
            <consortium name="The Broad Institute Genome Sequencing Center for Infectious Disease"/>
            <person name="Wu L."/>
            <person name="Ma J."/>
        </authorList>
    </citation>
    <scope>NUCLEOTIDE SEQUENCE [LARGE SCALE GENOMIC DNA]</scope>
    <source>
        <strain evidence="2 3">JCM 15134</strain>
    </source>
</reference>
<feature type="chain" id="PRO_5046609124" description="DUF3080 domain-containing protein" evidence="1">
    <location>
        <begin position="18"/>
        <end position="354"/>
    </location>
</feature>
<protein>
    <recommendedName>
        <fullName evidence="4">DUF3080 domain-containing protein</fullName>
    </recommendedName>
</protein>
<evidence type="ECO:0008006" key="4">
    <source>
        <dbReference type="Google" id="ProtNLM"/>
    </source>
</evidence>
<dbReference type="RefSeq" id="WP_343802199.1">
    <property type="nucleotide sequence ID" value="NZ_BAAAET010000001.1"/>
</dbReference>